<proteinExistence type="predicted"/>
<dbReference type="AlphaFoldDB" id="A0A3L7DVW1"/>
<dbReference type="CDD" id="cd01007">
    <property type="entry name" value="PBP2_BvgS_HisK_like"/>
    <property type="match status" value="1"/>
</dbReference>
<feature type="transmembrane region" description="Helical" evidence="1">
    <location>
        <begin position="12"/>
        <end position="38"/>
    </location>
</feature>
<feature type="domain" description="HD-GYP" evidence="2">
    <location>
        <begin position="829"/>
        <end position="1035"/>
    </location>
</feature>
<keyword evidence="1" id="KW-1133">Transmembrane helix</keyword>
<dbReference type="InterPro" id="IPR003607">
    <property type="entry name" value="HD/PDEase_dom"/>
</dbReference>
<dbReference type="Gene3D" id="3.40.190.10">
    <property type="entry name" value="Periplasmic binding protein-like II"/>
    <property type="match status" value="2"/>
</dbReference>
<dbReference type="InterPro" id="IPR001638">
    <property type="entry name" value="Solute-binding_3/MltF_N"/>
</dbReference>
<accession>A0A3L7DVW1</accession>
<dbReference type="Gene3D" id="6.10.340.10">
    <property type="match status" value="1"/>
</dbReference>
<dbReference type="Gene3D" id="1.10.3210.10">
    <property type="entry name" value="Hypothetical protein af1432"/>
    <property type="match status" value="2"/>
</dbReference>
<keyword evidence="4" id="KW-1185">Reference proteome</keyword>
<comment type="caution">
    <text evidence="3">The sequence shown here is derived from an EMBL/GenBank/DDBJ whole genome shotgun (WGS) entry which is preliminary data.</text>
</comment>
<evidence type="ECO:0000259" key="2">
    <source>
        <dbReference type="PROSITE" id="PS51832"/>
    </source>
</evidence>
<evidence type="ECO:0000313" key="3">
    <source>
        <dbReference type="EMBL" id="RLQ21697.1"/>
    </source>
</evidence>
<dbReference type="SUPFAM" id="SSF109604">
    <property type="entry name" value="HD-domain/PDEase-like"/>
    <property type="match status" value="2"/>
</dbReference>
<reference evidence="3 4" key="1">
    <citation type="submission" date="2018-07" db="EMBL/GenBank/DDBJ databases">
        <title>Halioglobus sp. genome submission.</title>
        <authorList>
            <person name="Ye M.-Q."/>
            <person name="Du Z.-J."/>
        </authorList>
    </citation>
    <scope>NUCLEOTIDE SEQUENCE [LARGE SCALE GENOMIC DNA]</scope>
    <source>
        <strain evidence="3 4">U0301</strain>
    </source>
</reference>
<dbReference type="Gene3D" id="3.30.450.20">
    <property type="entry name" value="PAS domain"/>
    <property type="match status" value="1"/>
</dbReference>
<dbReference type="SMART" id="SM00471">
    <property type="entry name" value="HDc"/>
    <property type="match status" value="1"/>
</dbReference>
<organism evidence="3 4">
    <name type="scientific">Seongchinamella sediminis</name>
    <dbReference type="NCBI Taxonomy" id="2283635"/>
    <lineage>
        <taxon>Bacteria</taxon>
        <taxon>Pseudomonadati</taxon>
        <taxon>Pseudomonadota</taxon>
        <taxon>Gammaproteobacteria</taxon>
        <taxon>Cellvibrionales</taxon>
        <taxon>Halieaceae</taxon>
        <taxon>Seongchinamella</taxon>
    </lineage>
</organism>
<dbReference type="SUPFAM" id="SSF53850">
    <property type="entry name" value="Periplasmic binding protein-like II"/>
    <property type="match status" value="1"/>
</dbReference>
<sequence>MQKVRGQARTTIRLTVVTVFILATALTAGVALGLQYYFSQKLAHEAAAELYATTAVSVASEINGITRTNRSVIDLLADNPAIADAGQETALLKMFVEVLEKNPMLYGVYVGRPDGSLYEVINLNANKRSRRKVLALPPDRWLVMTVSQTDGQRLRTYTYLDQDLRPRISRDEPTEYSATERPWYQAAMSSGVAEVSAPYLFAQLASAGITFSKRIADSESVVGLDMTLATMSEFLATHSISAESSMFIYDSEGQVIASNLLAEEHLSRLPLPQVSLSRQERAYLDGLGTLTVSNELDWPPIDYAQQGQPRGYSVDIIRMIAAALGIPIKFENGYSWPELVERFRLGEIDLLHPVVLTPDNRDWGLAGVSHLDLPFALLTRDTAMAPEQMDQLNGKRLAIPREWSILPLIAKAWPAIEIVEATSTLDAIEKVQSGEVMAALDNEVILRYVAKHYFMTGLRFNNQIQLGLEQVPDGLYILSPADEPQLRELIDRAIVAIKAEHRGFLEQTWLSPEGMESTSASQTVPSRLLIKAANTPSLHGKLQKDRIDGENHVLFATSTSEQDNQMFVGIITPESAILGPFLDSLVISLASTAGILLALLPLSWFFSQPIVRPVKQLADENDKVKRLEFDKVQRVNSRIKELDELSESMVSMVASIQAHERAQRELMDSFIRLIAQAIDDKSAYTGGHCERVPQIALLLAEAANRSNDPAFADFALEDDEQWREYRIAAWLHDCGKITTPEHIVDKGSKLETIYNRIHEVRMRFEVLSRDAELEYWAAVQRNPTKKAEYEAALEKTQQQLQDDFAFVAECNVGGEYLDESKQQRLVEIAQKTWQRRFDNQLGLSPVEEFRQPQETPEPPVTEQLLADKPEHIIERTRSTDYDPKLGINMDVPEHLYNLGEVYNLSVSRGTLTAEDRFKINEHMISTIKMLESLPFPEELKNVPRYASTHHETMKGSGYPRKLPGDQLSIPERILAVADVFEALTASDRPYKKAKPVSVAIDILHKMVEDNHLDRDCFELFLKSGVYLRYAREYLEPEQVDEVDVQQYLS</sequence>
<dbReference type="PANTHER" id="PTHR45228:SF5">
    <property type="entry name" value="CYCLIC DI-GMP PHOSPHODIESTERASE VC_1348-RELATED"/>
    <property type="match status" value="1"/>
</dbReference>
<evidence type="ECO:0000313" key="4">
    <source>
        <dbReference type="Proteomes" id="UP000265509"/>
    </source>
</evidence>
<gene>
    <name evidence="3" type="ORF">DWB85_11835</name>
</gene>
<keyword evidence="1" id="KW-0812">Transmembrane</keyword>
<dbReference type="PROSITE" id="PS51832">
    <property type="entry name" value="HD_GYP"/>
    <property type="match status" value="1"/>
</dbReference>
<dbReference type="Proteomes" id="UP000265509">
    <property type="component" value="Unassembled WGS sequence"/>
</dbReference>
<dbReference type="EMBL" id="QRAN01000011">
    <property type="protein sequence ID" value="RLQ21697.1"/>
    <property type="molecule type" value="Genomic_DNA"/>
</dbReference>
<dbReference type="RefSeq" id="WP_117954826.1">
    <property type="nucleotide sequence ID" value="NZ_QRAN01000011.1"/>
</dbReference>
<dbReference type="Pfam" id="PF13487">
    <property type="entry name" value="HD_5"/>
    <property type="match status" value="1"/>
</dbReference>
<dbReference type="GO" id="GO:0008081">
    <property type="term" value="F:phosphoric diester hydrolase activity"/>
    <property type="evidence" value="ECO:0007669"/>
    <property type="project" value="UniProtKB-ARBA"/>
</dbReference>
<evidence type="ECO:0000256" key="1">
    <source>
        <dbReference type="SAM" id="Phobius"/>
    </source>
</evidence>
<dbReference type="OrthoDB" id="9764808at2"/>
<dbReference type="InterPro" id="IPR037522">
    <property type="entry name" value="HD_GYP_dom"/>
</dbReference>
<name>A0A3L7DVW1_9GAMM</name>
<protein>
    <submittedName>
        <fullName evidence="3">HAMP domain-containing protein</fullName>
    </submittedName>
</protein>
<keyword evidence="1" id="KW-0472">Membrane</keyword>
<dbReference type="CDD" id="cd00077">
    <property type="entry name" value="HDc"/>
    <property type="match status" value="2"/>
</dbReference>
<dbReference type="PANTHER" id="PTHR45228">
    <property type="entry name" value="CYCLIC DI-GMP PHOSPHODIESTERASE TM_0186-RELATED"/>
    <property type="match status" value="1"/>
</dbReference>
<dbReference type="SMART" id="SM00062">
    <property type="entry name" value="PBPb"/>
    <property type="match status" value="1"/>
</dbReference>
<dbReference type="Pfam" id="PF00497">
    <property type="entry name" value="SBP_bac_3"/>
    <property type="match status" value="1"/>
</dbReference>
<dbReference type="InterPro" id="IPR052020">
    <property type="entry name" value="Cyclic_di-GMP/3'3'-cGAMP_PDE"/>
</dbReference>